<reference evidence="2" key="1">
    <citation type="submission" date="2019-12" db="EMBL/GenBank/DDBJ databases">
        <title>An insight into the sialome of adult female Ixodes ricinus ticks feeding for 6 days.</title>
        <authorList>
            <person name="Perner J."/>
            <person name="Ribeiro J.M.C."/>
        </authorList>
    </citation>
    <scope>NUCLEOTIDE SEQUENCE</scope>
    <source>
        <strain evidence="2">Semi-engorged</strain>
        <tissue evidence="2">Salivary glands</tissue>
    </source>
</reference>
<name>A0A6B0U234_IXORI</name>
<feature type="signal peptide" evidence="1">
    <location>
        <begin position="1"/>
        <end position="34"/>
    </location>
</feature>
<feature type="chain" id="PRO_5025641640" evidence="1">
    <location>
        <begin position="35"/>
        <end position="80"/>
    </location>
</feature>
<dbReference type="EMBL" id="GIFC01002308">
    <property type="protein sequence ID" value="MXU84391.1"/>
    <property type="molecule type" value="Transcribed_RNA"/>
</dbReference>
<protein>
    <submittedName>
        <fullName evidence="2">Putative secreted protein</fullName>
    </submittedName>
</protein>
<sequence>MLLPPLWCSTGCPSPLSSLLLCLVRLLPLHKVAGPQPETGPMGLGPIKWWTNSVCQHSTSFSFQPLEVSVLGGKYRVTGK</sequence>
<evidence type="ECO:0000313" key="2">
    <source>
        <dbReference type="EMBL" id="MXU84391.1"/>
    </source>
</evidence>
<evidence type="ECO:0000256" key="1">
    <source>
        <dbReference type="SAM" id="SignalP"/>
    </source>
</evidence>
<proteinExistence type="predicted"/>
<organism evidence="2">
    <name type="scientific">Ixodes ricinus</name>
    <name type="common">Common tick</name>
    <name type="synonym">Acarus ricinus</name>
    <dbReference type="NCBI Taxonomy" id="34613"/>
    <lineage>
        <taxon>Eukaryota</taxon>
        <taxon>Metazoa</taxon>
        <taxon>Ecdysozoa</taxon>
        <taxon>Arthropoda</taxon>
        <taxon>Chelicerata</taxon>
        <taxon>Arachnida</taxon>
        <taxon>Acari</taxon>
        <taxon>Parasitiformes</taxon>
        <taxon>Ixodida</taxon>
        <taxon>Ixodoidea</taxon>
        <taxon>Ixodidae</taxon>
        <taxon>Ixodinae</taxon>
        <taxon>Ixodes</taxon>
    </lineage>
</organism>
<dbReference type="AlphaFoldDB" id="A0A6B0U234"/>
<accession>A0A6B0U234</accession>
<keyword evidence="1" id="KW-0732">Signal</keyword>